<evidence type="ECO:0000313" key="4">
    <source>
        <dbReference type="Proteomes" id="UP000006746"/>
    </source>
</evidence>
<comment type="caution">
    <text evidence="3">The sequence shown here is derived from an EMBL/GenBank/DDBJ whole genome shotgun (WGS) entry which is preliminary data.</text>
</comment>
<dbReference type="PANTHER" id="PTHR42208">
    <property type="entry name" value="HEAVY METAL TRANSPORTER-RELATED"/>
    <property type="match status" value="1"/>
</dbReference>
<proteinExistence type="predicted"/>
<sequence>MLLDSDPLLLELLAAGYAHCASAVSGVVSTQGGLFGGMFLAGLVGSAAHCVGMCGPFVLQQAADRAQSVPAARMSEFTRISGALLLPYHLGRLTTYAALGAGVAALTGSLAQLSWFGWLPSLLLALAALLFLAVALERLGLLRRLPVPAVAVPWSGWVSRTAAPLLRGGGALRGYLLGLVLGFIPCGLLYGAFAAAAGTADPLAGGLALLTFGLGTVPALIGVALAGGLAWRRWQAPLTPVLPLLMLVNAGMLGYLAWSMA</sequence>
<evidence type="ECO:0000259" key="2">
    <source>
        <dbReference type="Pfam" id="PF13386"/>
    </source>
</evidence>
<feature type="transmembrane region" description="Helical" evidence="1">
    <location>
        <begin position="238"/>
        <end position="258"/>
    </location>
</feature>
<dbReference type="Proteomes" id="UP000006746">
    <property type="component" value="Unassembled WGS sequence"/>
</dbReference>
<dbReference type="Pfam" id="PF13386">
    <property type="entry name" value="DsbD_2"/>
    <property type="match status" value="1"/>
</dbReference>
<keyword evidence="4" id="KW-1185">Reference proteome</keyword>
<protein>
    <recommendedName>
        <fullName evidence="2">Urease accessory protein UreH-like transmembrane domain-containing protein</fullName>
    </recommendedName>
</protein>
<keyword evidence="1" id="KW-1133">Transmembrane helix</keyword>
<gene>
    <name evidence="3" type="ORF">P24_00125</name>
</gene>
<evidence type="ECO:0000313" key="3">
    <source>
        <dbReference type="EMBL" id="EKE78710.1"/>
    </source>
</evidence>
<dbReference type="STRING" id="1207063.P24_00125"/>
<evidence type="ECO:0000256" key="1">
    <source>
        <dbReference type="SAM" id="Phobius"/>
    </source>
</evidence>
<dbReference type="AlphaFoldDB" id="K2KMK7"/>
<dbReference type="eggNOG" id="COG2836">
    <property type="taxonomic scope" value="Bacteria"/>
</dbReference>
<feature type="transmembrane region" description="Helical" evidence="1">
    <location>
        <begin position="175"/>
        <end position="197"/>
    </location>
</feature>
<dbReference type="PATRIC" id="fig|1207063.3.peg.25"/>
<keyword evidence="1" id="KW-0812">Transmembrane</keyword>
<keyword evidence="1" id="KW-0472">Membrane</keyword>
<name>K2KMK7_9PROT</name>
<reference evidence="3 4" key="1">
    <citation type="journal article" date="2012" name="J. Bacteriol.">
        <title>Genome Sequence of Oceanibaculum indicum Type Strain P24.</title>
        <authorList>
            <person name="Lai Q."/>
            <person name="Shao Z."/>
        </authorList>
    </citation>
    <scope>NUCLEOTIDE SEQUENCE [LARGE SCALE GENOMIC DNA]</scope>
    <source>
        <strain evidence="3 4">P24</strain>
    </source>
</reference>
<dbReference type="RefSeq" id="WP_008942644.1">
    <property type="nucleotide sequence ID" value="NZ_AMRL01000001.1"/>
</dbReference>
<dbReference type="EMBL" id="AMRL01000001">
    <property type="protein sequence ID" value="EKE78710.1"/>
    <property type="molecule type" value="Genomic_DNA"/>
</dbReference>
<organism evidence="3 4">
    <name type="scientific">Oceanibaculum indicum P24</name>
    <dbReference type="NCBI Taxonomy" id="1207063"/>
    <lineage>
        <taxon>Bacteria</taxon>
        <taxon>Pseudomonadati</taxon>
        <taxon>Pseudomonadota</taxon>
        <taxon>Alphaproteobacteria</taxon>
        <taxon>Rhodospirillales</taxon>
        <taxon>Oceanibaculaceae</taxon>
        <taxon>Oceanibaculum</taxon>
    </lineage>
</organism>
<feature type="domain" description="Urease accessory protein UreH-like transmembrane" evidence="2">
    <location>
        <begin position="38"/>
        <end position="249"/>
    </location>
</feature>
<feature type="transmembrane region" description="Helical" evidence="1">
    <location>
        <begin position="80"/>
        <end position="103"/>
    </location>
</feature>
<dbReference type="InterPro" id="IPR039447">
    <property type="entry name" value="UreH-like_TM_dom"/>
</dbReference>
<feature type="transmembrane region" description="Helical" evidence="1">
    <location>
        <begin position="203"/>
        <end position="226"/>
    </location>
</feature>
<dbReference type="PANTHER" id="PTHR42208:SF1">
    <property type="entry name" value="HEAVY METAL TRANSPORTER"/>
    <property type="match status" value="1"/>
</dbReference>
<feature type="transmembrane region" description="Helical" evidence="1">
    <location>
        <begin position="36"/>
        <end position="59"/>
    </location>
</feature>
<accession>K2KMK7</accession>
<feature type="transmembrane region" description="Helical" evidence="1">
    <location>
        <begin position="115"/>
        <end position="136"/>
    </location>
</feature>